<reference evidence="2 3" key="1">
    <citation type="submission" date="2024-01" db="EMBL/GenBank/DDBJ databases">
        <title>The genomes of 5 underutilized Papilionoideae crops provide insights into root nodulation and disease resistanc.</title>
        <authorList>
            <person name="Yuan L."/>
        </authorList>
    </citation>
    <scope>NUCLEOTIDE SEQUENCE [LARGE SCALE GENOMIC DNA]</scope>
    <source>
        <strain evidence="2">ZHUSHIDOU_FW_LH</strain>
        <tissue evidence="2">Leaf</tissue>
    </source>
</reference>
<organism evidence="2 3">
    <name type="scientific">Crotalaria pallida</name>
    <name type="common">Smooth rattlebox</name>
    <name type="synonym">Crotalaria striata</name>
    <dbReference type="NCBI Taxonomy" id="3830"/>
    <lineage>
        <taxon>Eukaryota</taxon>
        <taxon>Viridiplantae</taxon>
        <taxon>Streptophyta</taxon>
        <taxon>Embryophyta</taxon>
        <taxon>Tracheophyta</taxon>
        <taxon>Spermatophyta</taxon>
        <taxon>Magnoliopsida</taxon>
        <taxon>eudicotyledons</taxon>
        <taxon>Gunneridae</taxon>
        <taxon>Pentapetalae</taxon>
        <taxon>rosids</taxon>
        <taxon>fabids</taxon>
        <taxon>Fabales</taxon>
        <taxon>Fabaceae</taxon>
        <taxon>Papilionoideae</taxon>
        <taxon>50 kb inversion clade</taxon>
        <taxon>genistoids sensu lato</taxon>
        <taxon>core genistoids</taxon>
        <taxon>Crotalarieae</taxon>
        <taxon>Crotalaria</taxon>
    </lineage>
</organism>
<accession>A0AAN9P159</accession>
<protein>
    <submittedName>
        <fullName evidence="2">Uncharacterized protein</fullName>
    </submittedName>
</protein>
<dbReference type="AlphaFoldDB" id="A0AAN9P159"/>
<comment type="caution">
    <text evidence="2">The sequence shown here is derived from an EMBL/GenBank/DDBJ whole genome shotgun (WGS) entry which is preliminary data.</text>
</comment>
<dbReference type="EMBL" id="JAYWIO010000002">
    <property type="protein sequence ID" value="KAK7283187.1"/>
    <property type="molecule type" value="Genomic_DNA"/>
</dbReference>
<dbReference type="Proteomes" id="UP001372338">
    <property type="component" value="Unassembled WGS sequence"/>
</dbReference>
<gene>
    <name evidence="2" type="ORF">RIF29_12556</name>
</gene>
<proteinExistence type="predicted"/>
<name>A0AAN9P159_CROPI</name>
<evidence type="ECO:0000256" key="1">
    <source>
        <dbReference type="SAM" id="SignalP"/>
    </source>
</evidence>
<evidence type="ECO:0000313" key="3">
    <source>
        <dbReference type="Proteomes" id="UP001372338"/>
    </source>
</evidence>
<keyword evidence="3" id="KW-1185">Reference proteome</keyword>
<feature type="signal peptide" evidence="1">
    <location>
        <begin position="1"/>
        <end position="17"/>
    </location>
</feature>
<keyword evidence="1" id="KW-0732">Signal</keyword>
<sequence>MLLCGLLSALSIPAGVELPERKVSAIYGVIAMEYLVVDDESSFSFPTRLPKRLRRIRLETEVKSPSPTTVKEIEFRLRDADN</sequence>
<evidence type="ECO:0000313" key="2">
    <source>
        <dbReference type="EMBL" id="KAK7283187.1"/>
    </source>
</evidence>
<feature type="chain" id="PRO_5042842422" evidence="1">
    <location>
        <begin position="18"/>
        <end position="82"/>
    </location>
</feature>